<dbReference type="OrthoDB" id="9815663at2"/>
<feature type="domain" description="Diacylglycerol glucosyltransferase N-terminal" evidence="6">
    <location>
        <begin position="28"/>
        <end position="191"/>
    </location>
</feature>
<sequence>MLSISARHAQTYGKTRVLILGAAYGAGHLQAGLALQAALAHIRPEWEVKTCNFVEMVSPAFDVFSRKFYLFMVRHFPLCYQWFYHLTDAVKPRKGYLLDRFGCRRLQGFVDEFGPRVVVATFPTPGRVAATLKLEGKSQVPVVMVITDHTVHSEWIHPGVDLYLVPDEGVREMLLKRGISSHIIRVSGIPIRPGFADNLNQTAARHHLGLDEKVPVVLLVGGGNGRVTAMEEICAGLSRLRLGMQVLVITGEDVTYRERLCSKFEGDPRFRFYGFVNNMAEFMTAADVLITKAGALTLAEAASAGLPVIIYRCLPAQEEANALYYAQHRAALQVRNQEELLLSVEKILLDRGELAASLSAAIRKLARPRAAFDAACAIAELVE</sequence>
<dbReference type="SUPFAM" id="SSF53756">
    <property type="entry name" value="UDP-Glycosyltransferase/glycogen phosphorylase"/>
    <property type="match status" value="1"/>
</dbReference>
<dbReference type="PANTHER" id="PTHR43025:SF3">
    <property type="entry name" value="MONOGALACTOSYLDIACYLGLYCEROL SYNTHASE 1, CHLOROPLASTIC"/>
    <property type="match status" value="1"/>
</dbReference>
<evidence type="ECO:0000256" key="1">
    <source>
        <dbReference type="ARBA" id="ARBA00004370"/>
    </source>
</evidence>
<dbReference type="KEGG" id="slp:Slip_0547"/>
<dbReference type="GO" id="GO:0016020">
    <property type="term" value="C:membrane"/>
    <property type="evidence" value="ECO:0007669"/>
    <property type="project" value="UniProtKB-SubCell"/>
</dbReference>
<dbReference type="CAZy" id="GT28">
    <property type="family name" value="Glycosyltransferase Family 28"/>
</dbReference>
<keyword evidence="3" id="KW-0328">Glycosyltransferase</keyword>
<gene>
    <name evidence="7" type="ordered locus">Slip_0547</name>
</gene>
<dbReference type="STRING" id="643648.Slip_0547"/>
<dbReference type="GO" id="GO:0009247">
    <property type="term" value="P:glycolipid biosynthetic process"/>
    <property type="evidence" value="ECO:0007669"/>
    <property type="project" value="InterPro"/>
</dbReference>
<protein>
    <submittedName>
        <fullName evidence="7">Monogalactosyldiacylglycerol synthase</fullName>
    </submittedName>
</protein>
<name>D7CKU6_SYNLT</name>
<dbReference type="Proteomes" id="UP000000378">
    <property type="component" value="Chromosome"/>
</dbReference>
<proteinExistence type="inferred from homology"/>
<evidence type="ECO:0000256" key="3">
    <source>
        <dbReference type="ARBA" id="ARBA00022676"/>
    </source>
</evidence>
<dbReference type="RefSeq" id="WP_013174733.1">
    <property type="nucleotide sequence ID" value="NC_014220.1"/>
</dbReference>
<dbReference type="Gene3D" id="3.40.50.2000">
    <property type="entry name" value="Glycogen Phosphorylase B"/>
    <property type="match status" value="1"/>
</dbReference>
<comment type="similarity">
    <text evidence="2">Belongs to the glycosyltransferase 28 family.</text>
</comment>
<accession>D7CKU6</accession>
<evidence type="ECO:0000259" key="5">
    <source>
        <dbReference type="Pfam" id="PF04101"/>
    </source>
</evidence>
<dbReference type="InterPro" id="IPR009695">
    <property type="entry name" value="Diacylglyc_glucosyltr_N"/>
</dbReference>
<keyword evidence="4" id="KW-0808">Transferase</keyword>
<evidence type="ECO:0000256" key="2">
    <source>
        <dbReference type="ARBA" id="ARBA00006962"/>
    </source>
</evidence>
<evidence type="ECO:0000259" key="6">
    <source>
        <dbReference type="Pfam" id="PF06925"/>
    </source>
</evidence>
<reference evidence="7 8" key="2">
    <citation type="journal article" date="2010" name="Stand. Genomic Sci.">
        <title>Complete genome sequence of Syntrophothermus lipocalidus type strain (TGB-C1).</title>
        <authorList>
            <person name="Djao O.D."/>
            <person name="Zhang X."/>
            <person name="Lucas S."/>
            <person name="Lapidus A."/>
            <person name="Del Rio T.G."/>
            <person name="Nolan M."/>
            <person name="Tice H."/>
            <person name="Cheng J.F."/>
            <person name="Han C."/>
            <person name="Tapia R."/>
            <person name="Goodwin L."/>
            <person name="Pitluck S."/>
            <person name="Liolios K."/>
            <person name="Ivanova N."/>
            <person name="Mavromatis K."/>
            <person name="Mikhailova N."/>
            <person name="Ovchinnikova G."/>
            <person name="Pati A."/>
            <person name="Brambilla E."/>
            <person name="Chen A."/>
            <person name="Palaniappan K."/>
            <person name="Land M."/>
            <person name="Hauser L."/>
            <person name="Chang Y.J."/>
            <person name="Jeffries C.D."/>
            <person name="Rohde M."/>
            <person name="Sikorski J."/>
            <person name="Spring S."/>
            <person name="Goker M."/>
            <person name="Detter J.C."/>
            <person name="Woyke T."/>
            <person name="Bristow J."/>
            <person name="Eisen J.A."/>
            <person name="Markowitz V."/>
            <person name="Hugenholtz P."/>
            <person name="Kyrpides N.C."/>
            <person name="Klenk H.P."/>
        </authorList>
    </citation>
    <scope>NUCLEOTIDE SEQUENCE [LARGE SCALE GENOMIC DNA]</scope>
    <source>
        <strain evidence="8">DSM 12680 / TGB-C1</strain>
    </source>
</reference>
<dbReference type="InterPro" id="IPR007235">
    <property type="entry name" value="Glyco_trans_28_C"/>
</dbReference>
<feature type="domain" description="Glycosyl transferase family 28 C-terminal" evidence="5">
    <location>
        <begin position="217"/>
        <end position="349"/>
    </location>
</feature>
<organism evidence="7 8">
    <name type="scientific">Syntrophothermus lipocalidus (strain DSM 12680 / TGB-C1)</name>
    <dbReference type="NCBI Taxonomy" id="643648"/>
    <lineage>
        <taxon>Bacteria</taxon>
        <taxon>Bacillati</taxon>
        <taxon>Bacillota</taxon>
        <taxon>Clostridia</taxon>
        <taxon>Eubacteriales</taxon>
        <taxon>Syntrophomonadaceae</taxon>
        <taxon>Syntrophothermus</taxon>
    </lineage>
</organism>
<keyword evidence="8" id="KW-1185">Reference proteome</keyword>
<dbReference type="PANTHER" id="PTHR43025">
    <property type="entry name" value="MONOGALACTOSYLDIACYLGLYCEROL SYNTHASE"/>
    <property type="match status" value="1"/>
</dbReference>
<dbReference type="EMBL" id="CP002048">
    <property type="protein sequence ID" value="ADI01331.1"/>
    <property type="molecule type" value="Genomic_DNA"/>
</dbReference>
<reference evidence="8" key="1">
    <citation type="journal article" date="2010" name="Stand. Genomic Sci.">
        <title>Complete genome sequence of Syntrophothermus lipocalidus type strain (TGB-C1T).</title>
        <authorList>
            <consortium name="US DOE Joint Genome Institute (JGI-PGF)"/>
            <person name="Djao O."/>
            <person name="Zhang X."/>
            <person name="Lucas S."/>
            <person name="Lapidus A."/>
            <person name="Glavina Del Rio T."/>
            <person name="Nolan M."/>
            <person name="Tice H."/>
            <person name="Cheng J."/>
            <person name="Han C."/>
            <person name="Tapia R."/>
            <person name="Goodwin L."/>
            <person name="Pitluck S."/>
            <person name="Liolios K."/>
            <person name="Ivanova N."/>
            <person name="Mavromatis K."/>
            <person name="Mikhailova N."/>
            <person name="Ovchinnikova G."/>
            <person name="Pati A."/>
            <person name="Brambilla E."/>
            <person name="Chen A."/>
            <person name="Palaniappan K."/>
            <person name="Land M."/>
            <person name="Hauser L."/>
            <person name="Chang Y."/>
            <person name="Jeffries C."/>
            <person name="Rohde M."/>
            <person name="Sikorski J."/>
            <person name="Spring S."/>
            <person name="Goker M."/>
            <person name="Detter J."/>
            <person name="Woyke T."/>
            <person name="Bristow J."/>
            <person name="Eisen J."/>
            <person name="Markowitz V."/>
            <person name="Hugenholtz P."/>
            <person name="Kyrpides N."/>
            <person name="Klenk H."/>
        </authorList>
    </citation>
    <scope>NUCLEOTIDE SEQUENCE [LARGE SCALE GENOMIC DNA]</scope>
    <source>
        <strain evidence="8">DSM 12680 / TGB-C1</strain>
    </source>
</reference>
<dbReference type="InterPro" id="IPR050519">
    <property type="entry name" value="Glycosyltransf_28_UgtP"/>
</dbReference>
<dbReference type="GO" id="GO:0016758">
    <property type="term" value="F:hexosyltransferase activity"/>
    <property type="evidence" value="ECO:0007669"/>
    <property type="project" value="InterPro"/>
</dbReference>
<evidence type="ECO:0000313" key="8">
    <source>
        <dbReference type="Proteomes" id="UP000000378"/>
    </source>
</evidence>
<comment type="subcellular location">
    <subcellularLocation>
        <location evidence="1">Membrane</location>
    </subcellularLocation>
</comment>
<dbReference type="HOGENOM" id="CLU_028367_0_1_9"/>
<dbReference type="Pfam" id="PF06925">
    <property type="entry name" value="MGDG_synth"/>
    <property type="match status" value="1"/>
</dbReference>
<evidence type="ECO:0000313" key="7">
    <source>
        <dbReference type="EMBL" id="ADI01331.1"/>
    </source>
</evidence>
<dbReference type="Pfam" id="PF04101">
    <property type="entry name" value="Glyco_tran_28_C"/>
    <property type="match status" value="1"/>
</dbReference>
<dbReference type="AlphaFoldDB" id="D7CKU6"/>
<dbReference type="eggNOG" id="COG0707">
    <property type="taxonomic scope" value="Bacteria"/>
</dbReference>
<evidence type="ECO:0000256" key="4">
    <source>
        <dbReference type="ARBA" id="ARBA00022679"/>
    </source>
</evidence>